<accession>A0A0F9BHL9</accession>
<dbReference type="EMBL" id="LAZR01040904">
    <property type="protein sequence ID" value="KKL13322.1"/>
    <property type="molecule type" value="Genomic_DNA"/>
</dbReference>
<sequence>MGKTDTQNLTLDEKLAKAREVETAVKGAKTADDITNVISTHFSILGHKIINRIILGSSPEDALRIKA</sequence>
<name>A0A0F9BHL9_9ZZZZ</name>
<proteinExistence type="predicted"/>
<reference evidence="1" key="1">
    <citation type="journal article" date="2015" name="Nature">
        <title>Complex archaea that bridge the gap between prokaryotes and eukaryotes.</title>
        <authorList>
            <person name="Spang A."/>
            <person name="Saw J.H."/>
            <person name="Jorgensen S.L."/>
            <person name="Zaremba-Niedzwiedzka K."/>
            <person name="Martijn J."/>
            <person name="Lind A.E."/>
            <person name="van Eijk R."/>
            <person name="Schleper C."/>
            <person name="Guy L."/>
            <person name="Ettema T.J."/>
        </authorList>
    </citation>
    <scope>NUCLEOTIDE SEQUENCE</scope>
</reference>
<gene>
    <name evidence="1" type="ORF">LCGC14_2526940</name>
</gene>
<dbReference type="AlphaFoldDB" id="A0A0F9BHL9"/>
<protein>
    <submittedName>
        <fullName evidence="1">Uncharacterized protein</fullName>
    </submittedName>
</protein>
<comment type="caution">
    <text evidence="1">The sequence shown here is derived from an EMBL/GenBank/DDBJ whole genome shotgun (WGS) entry which is preliminary data.</text>
</comment>
<evidence type="ECO:0000313" key="1">
    <source>
        <dbReference type="EMBL" id="KKL13322.1"/>
    </source>
</evidence>
<organism evidence="1">
    <name type="scientific">marine sediment metagenome</name>
    <dbReference type="NCBI Taxonomy" id="412755"/>
    <lineage>
        <taxon>unclassified sequences</taxon>
        <taxon>metagenomes</taxon>
        <taxon>ecological metagenomes</taxon>
    </lineage>
</organism>